<feature type="region of interest" description="Disordered" evidence="4">
    <location>
        <begin position="182"/>
        <end position="223"/>
    </location>
</feature>
<dbReference type="PROSITE" id="PS51884">
    <property type="entry name" value="CHAPLIN"/>
    <property type="match status" value="2"/>
</dbReference>
<feature type="transmembrane region" description="Helical" evidence="5">
    <location>
        <begin position="229"/>
        <end position="252"/>
    </location>
</feature>
<keyword evidence="2" id="KW-0130">Cell adhesion</keyword>
<protein>
    <submittedName>
        <fullName evidence="8">Chaplin</fullName>
    </submittedName>
</protein>
<evidence type="ECO:0000256" key="3">
    <source>
        <dbReference type="ARBA" id="ARBA00023087"/>
    </source>
</evidence>
<keyword evidence="5" id="KW-1133">Transmembrane helix</keyword>
<keyword evidence="1" id="KW-0134">Cell wall</keyword>
<dbReference type="Pfam" id="PF03777">
    <property type="entry name" value="ChpA-C"/>
    <property type="match status" value="3"/>
</dbReference>
<gene>
    <name evidence="8" type="ORF">FOF52_18220</name>
</gene>
<feature type="chain" id="PRO_5045778814" evidence="6">
    <location>
        <begin position="27"/>
        <end position="261"/>
    </location>
</feature>
<organism evidence="8 9">
    <name type="scientific">Thermobifida alba</name>
    <name type="common">Thermomonospora alba</name>
    <dbReference type="NCBI Taxonomy" id="53522"/>
    <lineage>
        <taxon>Bacteria</taxon>
        <taxon>Bacillati</taxon>
        <taxon>Actinomycetota</taxon>
        <taxon>Actinomycetes</taxon>
        <taxon>Streptosporangiales</taxon>
        <taxon>Nocardiopsidaceae</taxon>
        <taxon>Thermobifida</taxon>
    </lineage>
</organism>
<proteinExistence type="predicted"/>
<accession>A0ABY4L851</accession>
<keyword evidence="3" id="KW-0034">Amyloid</keyword>
<keyword evidence="5" id="KW-0812">Transmembrane</keyword>
<sequence>MRKTMLASTAVLVTGLAAGIASPAAADQIASGNTITIPVDVALDVCGNTITAVGDAEAACQKFIEALQESSGAEADTSQSGEGDSLASDNTITIPVDAALDLCGNTVAVLGDPAGASCTTVVEALQEASDDSGSQEIRQERGEAGGSGDRILSGNEVNVPVDADVDVCGNAVAVLGSGGAECEERTQVTEETGTEETEAPRRDAEKPAEDAEAPVNTASNDRTLPVTGAALGGLVAAAVAALGGGGAAMYLARRKKAAAKN</sequence>
<evidence type="ECO:0000256" key="5">
    <source>
        <dbReference type="SAM" id="Phobius"/>
    </source>
</evidence>
<name>A0ABY4L851_THEAE</name>
<keyword evidence="6" id="KW-0732">Signal</keyword>
<evidence type="ECO:0000313" key="9">
    <source>
        <dbReference type="Proteomes" id="UP000832041"/>
    </source>
</evidence>
<reference evidence="8 9" key="1">
    <citation type="submission" date="2020-04" db="EMBL/GenBank/DDBJ databases">
        <title>Thermobifida alba genome sequencing and assembly.</title>
        <authorList>
            <person name="Luzics S."/>
            <person name="Horvath B."/>
            <person name="Nagy I."/>
            <person name="Toth A."/>
            <person name="Nagy I."/>
            <person name="Kukolya J."/>
        </authorList>
    </citation>
    <scope>NUCLEOTIDE SEQUENCE [LARGE SCALE GENOMIC DNA]</scope>
    <source>
        <strain evidence="8 9">DSM 43795</strain>
    </source>
</reference>
<evidence type="ECO:0000256" key="4">
    <source>
        <dbReference type="SAM" id="MobiDB-lite"/>
    </source>
</evidence>
<dbReference type="Proteomes" id="UP000832041">
    <property type="component" value="Chromosome"/>
</dbReference>
<keyword evidence="9" id="KW-1185">Reference proteome</keyword>
<keyword evidence="5" id="KW-0472">Membrane</keyword>
<dbReference type="RefSeq" id="WP_248591148.1">
    <property type="nucleotide sequence ID" value="NZ_BAABEB010000011.1"/>
</dbReference>
<feature type="domain" description="Chaplin" evidence="7">
    <location>
        <begin position="148"/>
        <end position="188"/>
    </location>
</feature>
<dbReference type="InterPro" id="IPR005528">
    <property type="entry name" value="ChpA-H"/>
</dbReference>
<evidence type="ECO:0000256" key="6">
    <source>
        <dbReference type="SAM" id="SignalP"/>
    </source>
</evidence>
<feature type="compositionally biased region" description="Basic and acidic residues" evidence="4">
    <location>
        <begin position="198"/>
        <end position="209"/>
    </location>
</feature>
<feature type="region of interest" description="Disordered" evidence="4">
    <location>
        <begin position="127"/>
        <end position="153"/>
    </location>
</feature>
<keyword evidence="1" id="KW-0964">Secreted</keyword>
<evidence type="ECO:0000256" key="1">
    <source>
        <dbReference type="ARBA" id="ARBA00022512"/>
    </source>
</evidence>
<evidence type="ECO:0000256" key="2">
    <source>
        <dbReference type="ARBA" id="ARBA00022889"/>
    </source>
</evidence>
<feature type="domain" description="Chaplin" evidence="7">
    <location>
        <begin position="26"/>
        <end position="66"/>
    </location>
</feature>
<dbReference type="EMBL" id="CP051627">
    <property type="protein sequence ID" value="UPT22643.1"/>
    <property type="molecule type" value="Genomic_DNA"/>
</dbReference>
<feature type="signal peptide" evidence="6">
    <location>
        <begin position="1"/>
        <end position="26"/>
    </location>
</feature>
<evidence type="ECO:0000313" key="8">
    <source>
        <dbReference type="EMBL" id="UPT22643.1"/>
    </source>
</evidence>
<evidence type="ECO:0000259" key="7">
    <source>
        <dbReference type="PROSITE" id="PS51884"/>
    </source>
</evidence>